<feature type="domain" description="N-acetyltransferase" evidence="1">
    <location>
        <begin position="9"/>
        <end position="153"/>
    </location>
</feature>
<organism evidence="2 3">
    <name type="scientific">Sporosarcina soli</name>
    <dbReference type="NCBI Taxonomy" id="334736"/>
    <lineage>
        <taxon>Bacteria</taxon>
        <taxon>Bacillati</taxon>
        <taxon>Bacillota</taxon>
        <taxon>Bacilli</taxon>
        <taxon>Bacillales</taxon>
        <taxon>Caryophanaceae</taxon>
        <taxon>Sporosarcina</taxon>
    </lineage>
</organism>
<dbReference type="InterPro" id="IPR038764">
    <property type="entry name" value="GNAT_N_AcTrfase_prd"/>
</dbReference>
<dbReference type="RefSeq" id="WP_381434675.1">
    <property type="nucleotide sequence ID" value="NZ_JBHSNO010000005.1"/>
</dbReference>
<name>A0ABW0TL42_9BACL</name>
<dbReference type="PROSITE" id="PS51186">
    <property type="entry name" value="GNAT"/>
    <property type="match status" value="1"/>
</dbReference>
<dbReference type="InterPro" id="IPR016181">
    <property type="entry name" value="Acyl_CoA_acyltransferase"/>
</dbReference>
<comment type="caution">
    <text evidence="2">The sequence shown here is derived from an EMBL/GenBank/DDBJ whole genome shotgun (WGS) entry which is preliminary data.</text>
</comment>
<dbReference type="PANTHER" id="PTHR41700:SF1">
    <property type="entry name" value="N-ACETYLTRANSFERASE DOMAIN-CONTAINING PROTEIN"/>
    <property type="match status" value="1"/>
</dbReference>
<gene>
    <name evidence="2" type="ORF">ACFPRA_12205</name>
</gene>
<dbReference type="Proteomes" id="UP001596109">
    <property type="component" value="Unassembled WGS sequence"/>
</dbReference>
<dbReference type="SUPFAM" id="SSF55729">
    <property type="entry name" value="Acyl-CoA N-acyltransferases (Nat)"/>
    <property type="match status" value="1"/>
</dbReference>
<sequence>MGESENLPFTIRPIHDVKELAQVSELEKVIWQSDDPVPVAHAITSVDNGGMVIGAFLGDKIIGFQYSFAGFNGINTYLCSYLLGVHPKYRIGGIGEQLKLAQCKEALKIGYDLITWTYDPLETVNANLNIKKLGGVCSTYIENYYGNMEDSLNAGIPSDRFYVDWWIQSDHVKDKVDRVGGKLPKYQEDLAVIKVNEREKEYPIPEEVNTHLTADYEILFVPVPGEFQKIKEEDFDLALEWRLQTRKVFTHYFKAGWQVSDFIKSERKENVSPVYYYVLTKRGEDKTIQNK</sequence>
<protein>
    <submittedName>
        <fullName evidence="2">GNAT family N-acetyltransferase</fullName>
    </submittedName>
</protein>
<reference evidence="3" key="1">
    <citation type="journal article" date="2019" name="Int. J. Syst. Evol. Microbiol.">
        <title>The Global Catalogue of Microorganisms (GCM) 10K type strain sequencing project: providing services to taxonomists for standard genome sequencing and annotation.</title>
        <authorList>
            <consortium name="The Broad Institute Genomics Platform"/>
            <consortium name="The Broad Institute Genome Sequencing Center for Infectious Disease"/>
            <person name="Wu L."/>
            <person name="Ma J."/>
        </authorList>
    </citation>
    <scope>NUCLEOTIDE SEQUENCE [LARGE SCALE GENOMIC DNA]</scope>
    <source>
        <strain evidence="3">CGMCC 4.1434</strain>
    </source>
</reference>
<dbReference type="Gene3D" id="3.40.630.30">
    <property type="match status" value="1"/>
</dbReference>
<evidence type="ECO:0000259" key="1">
    <source>
        <dbReference type="PROSITE" id="PS51186"/>
    </source>
</evidence>
<evidence type="ECO:0000313" key="2">
    <source>
        <dbReference type="EMBL" id="MFC5589659.1"/>
    </source>
</evidence>
<accession>A0ABW0TL42</accession>
<dbReference type="InterPro" id="IPR000182">
    <property type="entry name" value="GNAT_dom"/>
</dbReference>
<dbReference type="EMBL" id="JBHSNO010000005">
    <property type="protein sequence ID" value="MFC5589659.1"/>
    <property type="molecule type" value="Genomic_DNA"/>
</dbReference>
<dbReference type="PANTHER" id="PTHR41700">
    <property type="entry name" value="GCN5-RELATED N-ACETYLTRANSFERASE"/>
    <property type="match status" value="1"/>
</dbReference>
<proteinExistence type="predicted"/>
<evidence type="ECO:0000313" key="3">
    <source>
        <dbReference type="Proteomes" id="UP001596109"/>
    </source>
</evidence>
<keyword evidence="3" id="KW-1185">Reference proteome</keyword>
<dbReference type="CDD" id="cd04301">
    <property type="entry name" value="NAT_SF"/>
    <property type="match status" value="1"/>
</dbReference>